<proteinExistence type="predicted"/>
<organism evidence="2 3">
    <name type="scientific">Hibiscus sabdariffa</name>
    <name type="common">roselle</name>
    <dbReference type="NCBI Taxonomy" id="183260"/>
    <lineage>
        <taxon>Eukaryota</taxon>
        <taxon>Viridiplantae</taxon>
        <taxon>Streptophyta</taxon>
        <taxon>Embryophyta</taxon>
        <taxon>Tracheophyta</taxon>
        <taxon>Spermatophyta</taxon>
        <taxon>Magnoliopsida</taxon>
        <taxon>eudicotyledons</taxon>
        <taxon>Gunneridae</taxon>
        <taxon>Pentapetalae</taxon>
        <taxon>rosids</taxon>
        <taxon>malvids</taxon>
        <taxon>Malvales</taxon>
        <taxon>Malvaceae</taxon>
        <taxon>Malvoideae</taxon>
        <taxon>Hibiscus</taxon>
    </lineage>
</organism>
<evidence type="ECO:0000259" key="1">
    <source>
        <dbReference type="Pfam" id="PF13456"/>
    </source>
</evidence>
<accession>A0ABR2UAA8</accession>
<dbReference type="CDD" id="cd06222">
    <property type="entry name" value="RNase_H_like"/>
    <property type="match status" value="1"/>
</dbReference>
<dbReference type="Proteomes" id="UP001396334">
    <property type="component" value="Unassembled WGS sequence"/>
</dbReference>
<dbReference type="InterPro" id="IPR044730">
    <property type="entry name" value="RNase_H-like_dom_plant"/>
</dbReference>
<dbReference type="PANTHER" id="PTHR47723">
    <property type="entry name" value="OS05G0353850 PROTEIN"/>
    <property type="match status" value="1"/>
</dbReference>
<name>A0ABR2UAA8_9ROSI</name>
<dbReference type="PANTHER" id="PTHR47723:SF19">
    <property type="entry name" value="POLYNUCLEOTIDYL TRANSFERASE, RIBONUCLEASE H-LIKE SUPERFAMILY PROTEIN"/>
    <property type="match status" value="1"/>
</dbReference>
<keyword evidence="3" id="KW-1185">Reference proteome</keyword>
<dbReference type="EMBL" id="JBBPBN010000001">
    <property type="protein sequence ID" value="KAK9046621.1"/>
    <property type="molecule type" value="Genomic_DNA"/>
</dbReference>
<gene>
    <name evidence="2" type="ORF">V6N11_052506</name>
</gene>
<dbReference type="InterPro" id="IPR002156">
    <property type="entry name" value="RNaseH_domain"/>
</dbReference>
<dbReference type="InterPro" id="IPR053151">
    <property type="entry name" value="RNase_H-like"/>
</dbReference>
<comment type="caution">
    <text evidence="2">The sequence shown here is derived from an EMBL/GenBank/DDBJ whole genome shotgun (WGS) entry which is preliminary data.</text>
</comment>
<protein>
    <recommendedName>
        <fullName evidence="1">RNase H type-1 domain-containing protein</fullName>
    </recommendedName>
</protein>
<reference evidence="2 3" key="1">
    <citation type="journal article" date="2024" name="G3 (Bethesda)">
        <title>Genome assembly of Hibiscus sabdariffa L. provides insights into metabolisms of medicinal natural products.</title>
        <authorList>
            <person name="Kim T."/>
        </authorList>
    </citation>
    <scope>NUCLEOTIDE SEQUENCE [LARGE SCALE GENOMIC DNA]</scope>
    <source>
        <strain evidence="2">TK-2024</strain>
        <tissue evidence="2">Old leaves</tissue>
    </source>
</reference>
<dbReference type="Pfam" id="PF13456">
    <property type="entry name" value="RVT_3"/>
    <property type="match status" value="1"/>
</dbReference>
<feature type="domain" description="RNase H type-1" evidence="1">
    <location>
        <begin position="81"/>
        <end position="137"/>
    </location>
</feature>
<evidence type="ECO:0000313" key="3">
    <source>
        <dbReference type="Proteomes" id="UP001396334"/>
    </source>
</evidence>
<sequence length="195" mass="21790">MTTNSGEWDWSRLNSLLPRNILDQIAAIPPPHWGHREDLLIRGNKLLDECQYTFATNSRPQLSGTVTQRWSRPHHGWVKANVDASVISTDGSAALWGVFRDEDGTWLYGFARNIGCCSVLFAELWAIHDCLSKAWVAALGHSSPREGLSLTSPPVELALLVEEEKERSICERLVSQDWSNANTVAYFNMQNDPGG</sequence>
<evidence type="ECO:0000313" key="2">
    <source>
        <dbReference type="EMBL" id="KAK9046621.1"/>
    </source>
</evidence>